<dbReference type="SMART" id="SM00385">
    <property type="entry name" value="CYCLIN"/>
    <property type="match status" value="2"/>
</dbReference>
<dbReference type="InterPro" id="IPR048258">
    <property type="entry name" value="Cyclins_cyclin-box"/>
</dbReference>
<feature type="region of interest" description="Disordered" evidence="5">
    <location>
        <begin position="1"/>
        <end position="25"/>
    </location>
</feature>
<accession>A0A1D8N8F5</accession>
<gene>
    <name evidence="8" type="ORF">YALI1_B25187g</name>
</gene>
<evidence type="ECO:0000313" key="9">
    <source>
        <dbReference type="Proteomes" id="UP000182444"/>
    </source>
</evidence>
<dbReference type="InterPro" id="IPR046965">
    <property type="entry name" value="Cyclin_A/B-like"/>
</dbReference>
<dbReference type="InterPro" id="IPR006671">
    <property type="entry name" value="Cyclin_N"/>
</dbReference>
<dbReference type="Pfam" id="PF02984">
    <property type="entry name" value="Cyclin_C"/>
    <property type="match status" value="1"/>
</dbReference>
<feature type="domain" description="Cyclin C-terminal" evidence="7">
    <location>
        <begin position="321"/>
        <end position="436"/>
    </location>
</feature>
<evidence type="ECO:0000256" key="4">
    <source>
        <dbReference type="RuleBase" id="RU000383"/>
    </source>
</evidence>
<dbReference type="PROSITE" id="PS00292">
    <property type="entry name" value="CYCLINS"/>
    <property type="match status" value="1"/>
</dbReference>
<dbReference type="InterPro" id="IPR039361">
    <property type="entry name" value="Cyclin"/>
</dbReference>
<dbReference type="GO" id="GO:0016538">
    <property type="term" value="F:cyclin-dependent protein serine/threonine kinase regulator activity"/>
    <property type="evidence" value="ECO:0007669"/>
    <property type="project" value="InterPro"/>
</dbReference>
<dbReference type="FunFam" id="1.10.472.10:FF:000001">
    <property type="entry name" value="G2/mitotic-specific cyclin"/>
    <property type="match status" value="1"/>
</dbReference>
<dbReference type="CDD" id="cd20512">
    <property type="entry name" value="CYCLIN_CLBs_yeast_rpt2"/>
    <property type="match status" value="1"/>
</dbReference>
<dbReference type="EMBL" id="CP017554">
    <property type="protein sequence ID" value="AOW01928.1"/>
    <property type="molecule type" value="Genomic_DNA"/>
</dbReference>
<evidence type="ECO:0000313" key="8">
    <source>
        <dbReference type="EMBL" id="AOW01928.1"/>
    </source>
</evidence>
<evidence type="ECO:0000259" key="7">
    <source>
        <dbReference type="SMART" id="SM01332"/>
    </source>
</evidence>
<keyword evidence="2 4" id="KW-0195">Cyclin</keyword>
<dbReference type="GO" id="GO:0044772">
    <property type="term" value="P:mitotic cell cycle phase transition"/>
    <property type="evidence" value="ECO:0007669"/>
    <property type="project" value="InterPro"/>
</dbReference>
<dbReference type="GeneID" id="2906826"/>
<dbReference type="Proteomes" id="UP000182444">
    <property type="component" value="Chromosome 1B"/>
</dbReference>
<evidence type="ECO:0000256" key="5">
    <source>
        <dbReference type="SAM" id="MobiDB-lite"/>
    </source>
</evidence>
<feature type="domain" description="Cyclin-like" evidence="6">
    <location>
        <begin position="228"/>
        <end position="312"/>
    </location>
</feature>
<dbReference type="SUPFAM" id="SSF47954">
    <property type="entry name" value="Cyclin-like"/>
    <property type="match status" value="2"/>
</dbReference>
<name>A0A1D8N8F5_YARLL</name>
<feature type="compositionally biased region" description="Polar residues" evidence="5">
    <location>
        <begin position="1"/>
        <end position="19"/>
    </location>
</feature>
<dbReference type="AlphaFoldDB" id="A0A1D8N8F5"/>
<keyword evidence="1" id="KW-0132">Cell division</keyword>
<dbReference type="GO" id="GO:0051301">
    <property type="term" value="P:cell division"/>
    <property type="evidence" value="ECO:0007669"/>
    <property type="project" value="UniProtKB-KW"/>
</dbReference>
<dbReference type="VEuPathDB" id="FungiDB:YALI0_B19206g"/>
<dbReference type="PIRSF" id="PIRSF001771">
    <property type="entry name" value="Cyclin_A_B_D_E"/>
    <property type="match status" value="1"/>
</dbReference>
<dbReference type="SMART" id="SM01332">
    <property type="entry name" value="Cyclin_C"/>
    <property type="match status" value="1"/>
</dbReference>
<sequence length="445" mass="50645">MDRVSTSTAMLSPSLLTQTRTHDENSLHEYRKPTAAGGAPTKRVALGTVTNTASVATKAKVAISKPPQRITRQPLVAQNQNIPPLAAQTSTTSLVQPCPGSDDTVDEEVDTQTADVEPTQIEDDFYESDEEGPTQRFAVSESNPQALYPVVDKESMAELNRVATYFSTNNGVDLDENDDDTYDISMVAEYAEEIFTYMKELEVRFQPNPGYMDSQTEIHWAMRSILVDWLVQVHHRFSLLPETLFLTINYIDRFLTIKTVSLSKLQLVGAVALFVAAKYEEINCPSVQEIAYMVDNGYHVDEILKAERYMIDLLDFNLGWPGPMSFLRRTSKADDYDLETRTLAKYLLEVTIMEKTFVGAPPSWLAAAAHFLSRRMLNRGHWTDGHTYYSGYTEKQLLPAVMRIIQCCRDPLTHHKAIFEKYKDRKFKRASVYVQEWMDHEENNH</sequence>
<dbReference type="Pfam" id="PF00134">
    <property type="entry name" value="Cyclin_N"/>
    <property type="match status" value="1"/>
</dbReference>
<organism evidence="8 9">
    <name type="scientific">Yarrowia lipolytica</name>
    <name type="common">Candida lipolytica</name>
    <dbReference type="NCBI Taxonomy" id="4952"/>
    <lineage>
        <taxon>Eukaryota</taxon>
        <taxon>Fungi</taxon>
        <taxon>Dikarya</taxon>
        <taxon>Ascomycota</taxon>
        <taxon>Saccharomycotina</taxon>
        <taxon>Dipodascomycetes</taxon>
        <taxon>Dipodascales</taxon>
        <taxon>Dipodascales incertae sedis</taxon>
        <taxon>Yarrowia</taxon>
    </lineage>
</organism>
<evidence type="ECO:0000256" key="2">
    <source>
        <dbReference type="ARBA" id="ARBA00023127"/>
    </source>
</evidence>
<feature type="domain" description="Cyclin-like" evidence="6">
    <location>
        <begin position="325"/>
        <end position="406"/>
    </location>
</feature>
<keyword evidence="3" id="KW-0131">Cell cycle</keyword>
<evidence type="ECO:0000259" key="6">
    <source>
        <dbReference type="SMART" id="SM00385"/>
    </source>
</evidence>
<dbReference type="Gene3D" id="1.10.472.10">
    <property type="entry name" value="Cyclin-like"/>
    <property type="match status" value="2"/>
</dbReference>
<dbReference type="RefSeq" id="XP_068138225.1">
    <property type="nucleotide sequence ID" value="XM_068282124.1"/>
</dbReference>
<evidence type="ECO:0000256" key="1">
    <source>
        <dbReference type="ARBA" id="ARBA00022618"/>
    </source>
</evidence>
<dbReference type="eggNOG" id="KOG0653">
    <property type="taxonomic scope" value="Eukaryota"/>
</dbReference>
<dbReference type="InterPro" id="IPR036915">
    <property type="entry name" value="Cyclin-like_sf"/>
</dbReference>
<dbReference type="PANTHER" id="PTHR10177">
    <property type="entry name" value="CYCLINS"/>
    <property type="match status" value="1"/>
</dbReference>
<proteinExistence type="inferred from homology"/>
<dbReference type="InterPro" id="IPR013763">
    <property type="entry name" value="Cyclin-like_dom"/>
</dbReference>
<comment type="similarity">
    <text evidence="4">Belongs to the cyclin family.</text>
</comment>
<dbReference type="InterPro" id="IPR004367">
    <property type="entry name" value="Cyclin_C-dom"/>
</dbReference>
<protein>
    <submittedName>
        <fullName evidence="8">Uncharacterized protein</fullName>
    </submittedName>
</protein>
<evidence type="ECO:0000256" key="3">
    <source>
        <dbReference type="ARBA" id="ARBA00023306"/>
    </source>
</evidence>
<dbReference type="VEuPathDB" id="FungiDB:YALI1_B25187g"/>
<reference evidence="8 9" key="1">
    <citation type="journal article" date="2016" name="PLoS ONE">
        <title>Sequence Assembly of Yarrowia lipolytica Strain W29/CLIB89 Shows Transposable Element Diversity.</title>
        <authorList>
            <person name="Magnan C."/>
            <person name="Yu J."/>
            <person name="Chang I."/>
            <person name="Jahn E."/>
            <person name="Kanomata Y."/>
            <person name="Wu J."/>
            <person name="Zeller M."/>
            <person name="Oakes M."/>
            <person name="Baldi P."/>
            <person name="Sandmeyer S."/>
        </authorList>
    </citation>
    <scope>NUCLEOTIDE SEQUENCE [LARGE SCALE GENOMIC DNA]</scope>
    <source>
        <strain evidence="9">CLIB89(W29)</strain>
    </source>
</reference>